<accession>A0AAV7EMQ3</accession>
<keyword evidence="2" id="KW-1185">Reference proteome</keyword>
<dbReference type="Proteomes" id="UP000825729">
    <property type="component" value="Unassembled WGS sequence"/>
</dbReference>
<dbReference type="EMBL" id="JAINDJ010000004">
    <property type="protein sequence ID" value="KAG9449789.1"/>
    <property type="molecule type" value="Genomic_DNA"/>
</dbReference>
<comment type="caution">
    <text evidence="1">The sequence shown here is derived from an EMBL/GenBank/DDBJ whole genome shotgun (WGS) entry which is preliminary data.</text>
</comment>
<sequence length="78" mass="8296">MVDEDGKDRAIDCRLQISTRHGAGQEKVICGPSEAFFLGDDGDHLAEIWIVATLGMRETAGMFGSLVPLCAIAEASSD</sequence>
<organism evidence="1 2">
    <name type="scientific">Aristolochia fimbriata</name>
    <name type="common">White veined hardy Dutchman's pipe vine</name>
    <dbReference type="NCBI Taxonomy" id="158543"/>
    <lineage>
        <taxon>Eukaryota</taxon>
        <taxon>Viridiplantae</taxon>
        <taxon>Streptophyta</taxon>
        <taxon>Embryophyta</taxon>
        <taxon>Tracheophyta</taxon>
        <taxon>Spermatophyta</taxon>
        <taxon>Magnoliopsida</taxon>
        <taxon>Magnoliidae</taxon>
        <taxon>Piperales</taxon>
        <taxon>Aristolochiaceae</taxon>
        <taxon>Aristolochia</taxon>
    </lineage>
</organism>
<dbReference type="AlphaFoldDB" id="A0AAV7EMQ3"/>
<name>A0AAV7EMQ3_ARIFI</name>
<proteinExistence type="predicted"/>
<gene>
    <name evidence="1" type="ORF">H6P81_009754</name>
</gene>
<reference evidence="1 2" key="1">
    <citation type="submission" date="2021-07" db="EMBL/GenBank/DDBJ databases">
        <title>The Aristolochia fimbriata genome: insights into angiosperm evolution, floral development and chemical biosynthesis.</title>
        <authorList>
            <person name="Jiao Y."/>
        </authorList>
    </citation>
    <scope>NUCLEOTIDE SEQUENCE [LARGE SCALE GENOMIC DNA]</scope>
    <source>
        <strain evidence="1">IBCAS-2021</strain>
        <tissue evidence="1">Leaf</tissue>
    </source>
</reference>
<evidence type="ECO:0000313" key="1">
    <source>
        <dbReference type="EMBL" id="KAG9449789.1"/>
    </source>
</evidence>
<protein>
    <submittedName>
        <fullName evidence="1">Uncharacterized protein</fullName>
    </submittedName>
</protein>
<evidence type="ECO:0000313" key="2">
    <source>
        <dbReference type="Proteomes" id="UP000825729"/>
    </source>
</evidence>